<sequence>MSEEERDAFHLHGLLPPHASILDEQISAALAVAMQAHREGAAPDVPVDQIPQRLRAQVWTPRPVPLIAKGTLSPAAAPRAWAQAYCPQTEASLLTKPPEMARIVAGEANSST</sequence>
<gene>
    <name evidence="1" type="ORF">EDC64_109165</name>
</gene>
<comment type="caution">
    <text evidence="1">The sequence shown here is derived from an EMBL/GenBank/DDBJ whole genome shotgun (WGS) entry which is preliminary data.</text>
</comment>
<evidence type="ECO:0000313" key="1">
    <source>
        <dbReference type="EMBL" id="TCT03615.1"/>
    </source>
</evidence>
<dbReference type="EMBL" id="SMAI01000009">
    <property type="protein sequence ID" value="TCT03615.1"/>
    <property type="molecule type" value="Genomic_DNA"/>
</dbReference>
<accession>A0A4R3LY06</accession>
<reference evidence="1 2" key="1">
    <citation type="submission" date="2019-03" db="EMBL/GenBank/DDBJ databases">
        <title>Genomic Encyclopedia of Type Strains, Phase IV (KMG-IV): sequencing the most valuable type-strain genomes for metagenomic binning, comparative biology and taxonomic classification.</title>
        <authorList>
            <person name="Goeker M."/>
        </authorList>
    </citation>
    <scope>NUCLEOTIDE SEQUENCE [LARGE SCALE GENOMIC DNA]</scope>
    <source>
        <strain evidence="1 2">DSM 9035</strain>
    </source>
</reference>
<keyword evidence="2" id="KW-1185">Reference proteome</keyword>
<evidence type="ECO:0000313" key="2">
    <source>
        <dbReference type="Proteomes" id="UP000294664"/>
    </source>
</evidence>
<proteinExistence type="predicted"/>
<dbReference type="AlphaFoldDB" id="A0A4R3LY06"/>
<protein>
    <submittedName>
        <fullName evidence="1">Uncharacterized protein</fullName>
    </submittedName>
</protein>
<name>A0A4R3LY06_9HYPH</name>
<organism evidence="1 2">
    <name type="scientific">Aquabacter spiritensis</name>
    <dbReference type="NCBI Taxonomy" id="933073"/>
    <lineage>
        <taxon>Bacteria</taxon>
        <taxon>Pseudomonadati</taxon>
        <taxon>Pseudomonadota</taxon>
        <taxon>Alphaproteobacteria</taxon>
        <taxon>Hyphomicrobiales</taxon>
        <taxon>Xanthobacteraceae</taxon>
        <taxon>Aquabacter</taxon>
    </lineage>
</organism>
<dbReference type="Proteomes" id="UP000294664">
    <property type="component" value="Unassembled WGS sequence"/>
</dbReference>